<evidence type="ECO:0000313" key="1">
    <source>
        <dbReference type="EMBL" id="CCF85089.1"/>
    </source>
</evidence>
<evidence type="ECO:0000313" key="2">
    <source>
        <dbReference type="Proteomes" id="UP000004221"/>
    </source>
</evidence>
<dbReference type="OrthoDB" id="424127at2"/>
<protein>
    <submittedName>
        <fullName evidence="1">Uncharacterized protein</fullName>
    </submittedName>
</protein>
<organism evidence="1 2">
    <name type="scientific">Nitrolancea hollandica Lb</name>
    <dbReference type="NCBI Taxonomy" id="1129897"/>
    <lineage>
        <taxon>Bacteria</taxon>
        <taxon>Pseudomonadati</taxon>
        <taxon>Thermomicrobiota</taxon>
        <taxon>Thermomicrobia</taxon>
        <taxon>Sphaerobacterales</taxon>
        <taxon>Sphaerobacterineae</taxon>
        <taxon>Sphaerobacteraceae</taxon>
        <taxon>Nitrolancea</taxon>
    </lineage>
</organism>
<keyword evidence="2" id="KW-1185">Reference proteome</keyword>
<reference evidence="1 2" key="1">
    <citation type="journal article" date="2012" name="ISME J.">
        <title>Nitrification expanded: discovery, physiology and genomics of a nitrite-oxidizing bacterium from the phylum Chloroflexi.</title>
        <authorList>
            <person name="Sorokin D.Y."/>
            <person name="Lucker S."/>
            <person name="Vejmelkova D."/>
            <person name="Kostrikina N.A."/>
            <person name="Kleerebezem R."/>
            <person name="Rijpstra W.I."/>
            <person name="Damste J.S."/>
            <person name="Le Paslier D."/>
            <person name="Muyzer G."/>
            <person name="Wagner M."/>
            <person name="van Loosdrecht M.C."/>
            <person name="Daims H."/>
        </authorList>
    </citation>
    <scope>NUCLEOTIDE SEQUENCE [LARGE SCALE GENOMIC DNA]</scope>
    <source>
        <strain evidence="2">none</strain>
    </source>
</reference>
<proteinExistence type="predicted"/>
<dbReference type="Proteomes" id="UP000004221">
    <property type="component" value="Unassembled WGS sequence"/>
</dbReference>
<sequence length="136" mass="15211">MSLPNDQGTPEVEEKREDHLKFLFHSWDLVAAAAWEGYSSDGRGAIVINPKEGSQWTNSVVYIPDDRPRPPGVPAWPDPEVEEMVRGYDPEREVVVIILRLDGDVSGYKLPTPNRAHTPPAAFAALQRLSEQEHQA</sequence>
<name>I4EK77_9BACT</name>
<dbReference type="AlphaFoldDB" id="I4EK77"/>
<comment type="caution">
    <text evidence="1">The sequence shown here is derived from an EMBL/GenBank/DDBJ whole genome shotgun (WGS) entry which is preliminary data.</text>
</comment>
<dbReference type="EMBL" id="CAGS01000384">
    <property type="protein sequence ID" value="CCF85089.1"/>
    <property type="molecule type" value="Genomic_DNA"/>
</dbReference>
<gene>
    <name evidence="1" type="ORF">NITHO_4440010</name>
</gene>
<dbReference type="RefSeq" id="WP_008479743.1">
    <property type="nucleotide sequence ID" value="NZ_CAGS01000384.1"/>
</dbReference>
<accession>I4EK77</accession>